<proteinExistence type="predicted"/>
<dbReference type="Proteomes" id="UP001054945">
    <property type="component" value="Unassembled WGS sequence"/>
</dbReference>
<name>A0AAV4VI47_CAEEX</name>
<accession>A0AAV4VI47</accession>
<evidence type="ECO:0000313" key="2">
    <source>
        <dbReference type="Proteomes" id="UP001054945"/>
    </source>
</evidence>
<sequence>MTMDEKDNVRMAMGNAMGENGYEREWLWARMAKSGNGYGREWQCVRMSMGGNGSGRQWQEKMLHVFVLIRKS</sequence>
<organism evidence="1 2">
    <name type="scientific">Caerostris extrusa</name>
    <name type="common">Bark spider</name>
    <name type="synonym">Caerostris bankana</name>
    <dbReference type="NCBI Taxonomy" id="172846"/>
    <lineage>
        <taxon>Eukaryota</taxon>
        <taxon>Metazoa</taxon>
        <taxon>Ecdysozoa</taxon>
        <taxon>Arthropoda</taxon>
        <taxon>Chelicerata</taxon>
        <taxon>Arachnida</taxon>
        <taxon>Araneae</taxon>
        <taxon>Araneomorphae</taxon>
        <taxon>Entelegynae</taxon>
        <taxon>Araneoidea</taxon>
        <taxon>Araneidae</taxon>
        <taxon>Caerostris</taxon>
    </lineage>
</organism>
<dbReference type="AlphaFoldDB" id="A0AAV4VI47"/>
<gene>
    <name evidence="1" type="ORF">CEXT_152141</name>
</gene>
<evidence type="ECO:0000313" key="1">
    <source>
        <dbReference type="EMBL" id="GIY69509.1"/>
    </source>
</evidence>
<keyword evidence="2" id="KW-1185">Reference proteome</keyword>
<protein>
    <submittedName>
        <fullName evidence="1">Uncharacterized protein</fullName>
    </submittedName>
</protein>
<dbReference type="EMBL" id="BPLR01014544">
    <property type="protein sequence ID" value="GIY69509.1"/>
    <property type="molecule type" value="Genomic_DNA"/>
</dbReference>
<reference evidence="1 2" key="1">
    <citation type="submission" date="2021-06" db="EMBL/GenBank/DDBJ databases">
        <title>Caerostris extrusa draft genome.</title>
        <authorList>
            <person name="Kono N."/>
            <person name="Arakawa K."/>
        </authorList>
    </citation>
    <scope>NUCLEOTIDE SEQUENCE [LARGE SCALE GENOMIC DNA]</scope>
</reference>
<comment type="caution">
    <text evidence="1">The sequence shown here is derived from an EMBL/GenBank/DDBJ whole genome shotgun (WGS) entry which is preliminary data.</text>
</comment>